<dbReference type="EMBL" id="BSXT01004720">
    <property type="protein sequence ID" value="GMF58723.1"/>
    <property type="molecule type" value="Genomic_DNA"/>
</dbReference>
<protein>
    <submittedName>
        <fullName evidence="2">Unnamed protein product</fullName>
    </submittedName>
</protein>
<dbReference type="AlphaFoldDB" id="A0A9W6YB84"/>
<keyword evidence="3" id="KW-1185">Reference proteome</keyword>
<reference evidence="2" key="1">
    <citation type="submission" date="2023-04" db="EMBL/GenBank/DDBJ databases">
        <title>Phytophthora fragariaefolia NBRC 109709.</title>
        <authorList>
            <person name="Ichikawa N."/>
            <person name="Sato H."/>
            <person name="Tonouchi N."/>
        </authorList>
    </citation>
    <scope>NUCLEOTIDE SEQUENCE</scope>
    <source>
        <strain evidence="2">NBRC 109709</strain>
    </source>
</reference>
<dbReference type="Proteomes" id="UP001165121">
    <property type="component" value="Unassembled WGS sequence"/>
</dbReference>
<organism evidence="2 3">
    <name type="scientific">Phytophthora fragariaefolia</name>
    <dbReference type="NCBI Taxonomy" id="1490495"/>
    <lineage>
        <taxon>Eukaryota</taxon>
        <taxon>Sar</taxon>
        <taxon>Stramenopiles</taxon>
        <taxon>Oomycota</taxon>
        <taxon>Peronosporomycetes</taxon>
        <taxon>Peronosporales</taxon>
        <taxon>Peronosporaceae</taxon>
        <taxon>Phytophthora</taxon>
    </lineage>
</organism>
<evidence type="ECO:0000313" key="2">
    <source>
        <dbReference type="EMBL" id="GMF58723.1"/>
    </source>
</evidence>
<proteinExistence type="predicted"/>
<sequence>MSSTKAQDVAEQGQERHSVVDCLAPDREGHTGCPTTFTGRKRNAASNFMKTSSESSLEKRVKPLENSTNALEEKMIGAYSLVGLS</sequence>
<feature type="compositionally biased region" description="Basic and acidic residues" evidence="1">
    <location>
        <begin position="13"/>
        <end position="30"/>
    </location>
</feature>
<comment type="caution">
    <text evidence="2">The sequence shown here is derived from an EMBL/GenBank/DDBJ whole genome shotgun (WGS) entry which is preliminary data.</text>
</comment>
<feature type="region of interest" description="Disordered" evidence="1">
    <location>
        <begin position="1"/>
        <end position="38"/>
    </location>
</feature>
<evidence type="ECO:0000256" key="1">
    <source>
        <dbReference type="SAM" id="MobiDB-lite"/>
    </source>
</evidence>
<accession>A0A9W6YB84</accession>
<name>A0A9W6YB84_9STRA</name>
<gene>
    <name evidence="2" type="ORF">Pfra01_002529900</name>
</gene>
<evidence type="ECO:0000313" key="3">
    <source>
        <dbReference type="Proteomes" id="UP001165121"/>
    </source>
</evidence>